<dbReference type="OMA" id="IHLEIAC"/>
<dbReference type="SUPFAM" id="SSF53098">
    <property type="entry name" value="Ribonuclease H-like"/>
    <property type="match status" value="1"/>
</dbReference>
<proteinExistence type="predicted"/>
<dbReference type="GO" id="GO:0015074">
    <property type="term" value="P:DNA integration"/>
    <property type="evidence" value="ECO:0007669"/>
    <property type="project" value="InterPro"/>
</dbReference>
<dbReference type="VEuPathDB" id="VectorBase:ASTEI20_038418"/>
<accession>A0A182YSC5</accession>
<name>A0A182YSC5_ANOST</name>
<sequence length="220" mass="25067">MAPLPKERLAPFVRPFTFVGLDYFGLVLVKRGRSNEKRWVALFTCLTIRAIHLKVVHSLSTESCVMAVRRFVARRGAPAEIFSDNGTNFVGTSRQIRKEIDQRNNILATTFTNENTRWTFNPPGAPHMCGVWERMVRSVKAAISTVMEVKNTPDDETPLTYVPIDPENREAITPNHFLLGSSSGVKQQPALPTNYRDGLRGNYKPTQHILDGMWRRWIKE</sequence>
<protein>
    <submittedName>
        <fullName evidence="1">Uncharacterized protein</fullName>
    </submittedName>
</protein>
<reference evidence="2" key="1">
    <citation type="journal article" date="2014" name="Genome Biol.">
        <title>Genome analysis of a major urban malaria vector mosquito, Anopheles stephensi.</title>
        <authorList>
            <person name="Jiang X."/>
            <person name="Peery A."/>
            <person name="Hall A.B."/>
            <person name="Sharma A."/>
            <person name="Chen X.G."/>
            <person name="Waterhouse R.M."/>
            <person name="Komissarov A."/>
            <person name="Riehle M.M."/>
            <person name="Shouche Y."/>
            <person name="Sharakhova M.V."/>
            <person name="Lawson D."/>
            <person name="Pakpour N."/>
            <person name="Arensburger P."/>
            <person name="Davidson V.L."/>
            <person name="Eiglmeier K."/>
            <person name="Emrich S."/>
            <person name="George P."/>
            <person name="Kennedy R.C."/>
            <person name="Mane S.P."/>
            <person name="Maslen G."/>
            <person name="Oringanje C."/>
            <person name="Qi Y."/>
            <person name="Settlage R."/>
            <person name="Tojo M."/>
            <person name="Tubio J.M."/>
            <person name="Unger M.F."/>
            <person name="Wang B."/>
            <person name="Vernick K.D."/>
            <person name="Ribeiro J.M."/>
            <person name="James A.A."/>
            <person name="Michel K."/>
            <person name="Riehle M.A."/>
            <person name="Luckhart S."/>
            <person name="Sharakhov I.V."/>
            <person name="Tu Z."/>
        </authorList>
    </citation>
    <scope>NUCLEOTIDE SEQUENCE [LARGE SCALE GENOMIC DNA]</scope>
    <source>
        <strain evidence="2">Indian</strain>
    </source>
</reference>
<dbReference type="VEuPathDB" id="VectorBase:ASTE011128"/>
<dbReference type="InterPro" id="IPR012337">
    <property type="entry name" value="RNaseH-like_sf"/>
</dbReference>
<dbReference type="Gene3D" id="3.30.420.10">
    <property type="entry name" value="Ribonuclease H-like superfamily/Ribonuclease H"/>
    <property type="match status" value="1"/>
</dbReference>
<dbReference type="InterPro" id="IPR036397">
    <property type="entry name" value="RNaseH_sf"/>
</dbReference>
<dbReference type="AlphaFoldDB" id="A0A182YSC5"/>
<dbReference type="GO" id="GO:0003676">
    <property type="term" value="F:nucleic acid binding"/>
    <property type="evidence" value="ECO:0007669"/>
    <property type="project" value="InterPro"/>
</dbReference>
<evidence type="ECO:0000313" key="1">
    <source>
        <dbReference type="EnsemblMetazoa" id="ASTEI11361-PA"/>
    </source>
</evidence>
<organism evidence="1 2">
    <name type="scientific">Anopheles stephensi</name>
    <name type="common">Indo-Pakistan malaria mosquito</name>
    <dbReference type="NCBI Taxonomy" id="30069"/>
    <lineage>
        <taxon>Eukaryota</taxon>
        <taxon>Metazoa</taxon>
        <taxon>Ecdysozoa</taxon>
        <taxon>Arthropoda</taxon>
        <taxon>Hexapoda</taxon>
        <taxon>Insecta</taxon>
        <taxon>Pterygota</taxon>
        <taxon>Neoptera</taxon>
        <taxon>Endopterygota</taxon>
        <taxon>Diptera</taxon>
        <taxon>Nematocera</taxon>
        <taxon>Culicoidea</taxon>
        <taxon>Culicidae</taxon>
        <taxon>Anophelinae</taxon>
        <taxon>Anopheles</taxon>
    </lineage>
</organism>
<dbReference type="PANTHER" id="PTHR47331:SF1">
    <property type="entry name" value="GAG-LIKE PROTEIN"/>
    <property type="match status" value="1"/>
</dbReference>
<dbReference type="PANTHER" id="PTHR47331">
    <property type="entry name" value="PHD-TYPE DOMAIN-CONTAINING PROTEIN"/>
    <property type="match status" value="1"/>
</dbReference>
<dbReference type="PROSITE" id="PS50994">
    <property type="entry name" value="INTEGRASE"/>
    <property type="match status" value="1"/>
</dbReference>
<evidence type="ECO:0000313" key="2">
    <source>
        <dbReference type="Proteomes" id="UP000076408"/>
    </source>
</evidence>
<dbReference type="InterPro" id="IPR001584">
    <property type="entry name" value="Integrase_cat-core"/>
</dbReference>
<dbReference type="Proteomes" id="UP000076408">
    <property type="component" value="Unassembled WGS sequence"/>
</dbReference>
<reference evidence="1" key="2">
    <citation type="submission" date="2020-05" db="UniProtKB">
        <authorList>
            <consortium name="EnsemblMetazoa"/>
        </authorList>
    </citation>
    <scope>IDENTIFICATION</scope>
    <source>
        <strain evidence="1">Indian</strain>
    </source>
</reference>
<keyword evidence="2" id="KW-1185">Reference proteome</keyword>
<dbReference type="VEuPathDB" id="VectorBase:ASTEI11361"/>
<dbReference type="STRING" id="30069.A0A182YSC5"/>
<dbReference type="EnsemblMetazoa" id="ASTEI11361-RA">
    <property type="protein sequence ID" value="ASTEI11361-PA"/>
    <property type="gene ID" value="ASTEI11361"/>
</dbReference>